<feature type="domain" description="Peptidoglycan binding-like" evidence="1">
    <location>
        <begin position="55"/>
        <end position="108"/>
    </location>
</feature>
<dbReference type="OrthoDB" id="6810892at2"/>
<comment type="caution">
    <text evidence="2">The sequence shown here is derived from an EMBL/GenBank/DDBJ whole genome shotgun (WGS) entry which is preliminary data.</text>
</comment>
<dbReference type="InterPro" id="IPR036365">
    <property type="entry name" value="PGBD-like_sf"/>
</dbReference>
<evidence type="ECO:0000313" key="3">
    <source>
        <dbReference type="Proteomes" id="UP000285908"/>
    </source>
</evidence>
<dbReference type="SUPFAM" id="SSF47090">
    <property type="entry name" value="PGBD-like"/>
    <property type="match status" value="1"/>
</dbReference>
<keyword evidence="3" id="KW-1185">Reference proteome</keyword>
<dbReference type="AlphaFoldDB" id="A0A438AKE7"/>
<dbReference type="SUPFAM" id="SSF50494">
    <property type="entry name" value="Trypsin-like serine proteases"/>
    <property type="match status" value="1"/>
</dbReference>
<dbReference type="InterPro" id="IPR036366">
    <property type="entry name" value="PGBDSf"/>
</dbReference>
<accession>A0A438AKE7</accession>
<name>A0A438AKE7_9RHOB</name>
<dbReference type="Gene3D" id="2.40.10.120">
    <property type="match status" value="1"/>
</dbReference>
<dbReference type="Pfam" id="PF13365">
    <property type="entry name" value="Trypsin_2"/>
    <property type="match status" value="1"/>
</dbReference>
<protein>
    <submittedName>
        <fullName evidence="2">Peptidoglycan-binding protein</fullName>
    </submittedName>
</protein>
<proteinExistence type="predicted"/>
<sequence>MSDWQTDVGADPTGVLTTAQRAALARAYAARVEEEGPAPVYETVAEARQSEAGLSGEERRALQRAMQWAGVYDAAIDGAFGRGTRAAMGDWQARKGYDVTGVLTTRQRDELMADYNAILEGLGLDLVRDDTAGIEMRMPTALVEFSRYEPPFAHYDAIEDGAAYRVLLISQDGDGDTLAGLYDVMQTLEIVPQDGPRDRDDTVFRLEGQNADFVSHTEAGLVDGSVKGFTLIWPRGDEERRARVLDEMRQSFAPIPGVVMPDRVGAPDETQRVDLLAGLQIRRPELSRSGFYVDAAGMVLTTSDILGSCGRITLDEAVEAEIAAQDDASGLALLRPQSPLSPSDYARLQTATPRLQSEVAVSGFSYEGVLGAPSLTFGRLADLRGLDGADTVRRLEVGTQPGDAGGPVLDATGAVLGMLLPRNEDGGRVLPDGVSFAADSDTIAAFLGREGVQVSEAEDRSTLNPDQLGRKAGGMTVLVSCWD</sequence>
<reference evidence="2 3" key="1">
    <citation type="submission" date="2018-11" db="EMBL/GenBank/DDBJ databases">
        <title>Mesobaculum littorinae gen. nov., sp. nov., isolated from Littorina scabra that represents a novel genus of the order Rhodobacteraceae.</title>
        <authorList>
            <person name="Li F."/>
        </authorList>
    </citation>
    <scope>NUCLEOTIDE SEQUENCE [LARGE SCALE GENOMIC DNA]</scope>
    <source>
        <strain evidence="2 3">M0103</strain>
    </source>
</reference>
<dbReference type="EMBL" id="RQXX01000002">
    <property type="protein sequence ID" value="RVV99086.1"/>
    <property type="molecule type" value="Genomic_DNA"/>
</dbReference>
<dbReference type="Pfam" id="PF01471">
    <property type="entry name" value="PG_binding_1"/>
    <property type="match status" value="1"/>
</dbReference>
<evidence type="ECO:0000259" key="1">
    <source>
        <dbReference type="Pfam" id="PF01471"/>
    </source>
</evidence>
<evidence type="ECO:0000313" key="2">
    <source>
        <dbReference type="EMBL" id="RVV99086.1"/>
    </source>
</evidence>
<dbReference type="InterPro" id="IPR002477">
    <property type="entry name" value="Peptidoglycan-bd-like"/>
</dbReference>
<gene>
    <name evidence="2" type="ORF">EKE94_07570</name>
</gene>
<dbReference type="InterPro" id="IPR009003">
    <property type="entry name" value="Peptidase_S1_PA"/>
</dbReference>
<dbReference type="Proteomes" id="UP000285908">
    <property type="component" value="Unassembled WGS sequence"/>
</dbReference>
<organism evidence="2 3">
    <name type="scientific">Mesobaculum littorinae</name>
    <dbReference type="NCBI Taxonomy" id="2486419"/>
    <lineage>
        <taxon>Bacteria</taxon>
        <taxon>Pseudomonadati</taxon>
        <taxon>Pseudomonadota</taxon>
        <taxon>Alphaproteobacteria</taxon>
        <taxon>Rhodobacterales</taxon>
        <taxon>Roseobacteraceae</taxon>
        <taxon>Mesobaculum</taxon>
    </lineage>
</organism>
<dbReference type="Gene3D" id="1.10.101.10">
    <property type="entry name" value="PGBD-like superfamily/PGBD"/>
    <property type="match status" value="1"/>
</dbReference>